<organism evidence="2 3">
    <name type="scientific">Thalassococcus arenae</name>
    <dbReference type="NCBI Taxonomy" id="2851652"/>
    <lineage>
        <taxon>Bacteria</taxon>
        <taxon>Pseudomonadati</taxon>
        <taxon>Pseudomonadota</taxon>
        <taxon>Alphaproteobacteria</taxon>
        <taxon>Rhodobacterales</taxon>
        <taxon>Roseobacteraceae</taxon>
        <taxon>Thalassococcus</taxon>
    </lineage>
</organism>
<sequence>MPRRPYQESPSQTAGPYVHIGCMPNLCGIGGIYPHDLGHRMCGPKARGTPITVTGRVIDGSGALLHDALVEAWQADAAGRYPGNPGSDPDVTGFGRAAADDDSGDWRFETIKPGAVPCGDGQVMAPHLTLWIVARGINLGLHTRMYFPEDTGFHAADPWLTRIEPHDRVSTLIAERTGDGVYQFDIHLQGALETVFFDV</sequence>
<dbReference type="InterPro" id="IPR050770">
    <property type="entry name" value="Intradiol_RC_Dioxygenase"/>
</dbReference>
<dbReference type="PANTHER" id="PTHR33711:SF9">
    <property type="entry name" value="PROTOCATECHUATE 3,4-DIOXYGENASE ALPHA CHAIN"/>
    <property type="match status" value="1"/>
</dbReference>
<dbReference type="EC" id="1.13.11.3" evidence="2"/>
<name>A0ABS6N4E8_9RHOB</name>
<comment type="caution">
    <text evidence="2">The sequence shown here is derived from an EMBL/GenBank/DDBJ whole genome shotgun (WGS) entry which is preliminary data.</text>
</comment>
<keyword evidence="2" id="KW-0560">Oxidoreductase</keyword>
<dbReference type="Proteomes" id="UP001166293">
    <property type="component" value="Unassembled WGS sequence"/>
</dbReference>
<gene>
    <name evidence="2" type="primary">pcaG</name>
    <name evidence="2" type="ORF">KUH32_01980</name>
</gene>
<evidence type="ECO:0000313" key="3">
    <source>
        <dbReference type="Proteomes" id="UP001166293"/>
    </source>
</evidence>
<evidence type="ECO:0000259" key="1">
    <source>
        <dbReference type="Pfam" id="PF00775"/>
    </source>
</evidence>
<protein>
    <submittedName>
        <fullName evidence="2">Protocatechuate 3,4-dioxygenase subunit alpha</fullName>
        <ecNumber evidence="2">1.13.11.3</ecNumber>
    </submittedName>
</protein>
<accession>A0ABS6N4E8</accession>
<dbReference type="GO" id="GO:0018578">
    <property type="term" value="F:protocatechuate 3,4-dioxygenase activity"/>
    <property type="evidence" value="ECO:0007669"/>
    <property type="project" value="UniProtKB-EC"/>
</dbReference>
<dbReference type="InterPro" id="IPR012786">
    <property type="entry name" value="Protocat_dOase_a"/>
</dbReference>
<proteinExistence type="predicted"/>
<dbReference type="NCBIfam" id="TIGR02423">
    <property type="entry name" value="protocat_alph"/>
    <property type="match status" value="1"/>
</dbReference>
<keyword evidence="3" id="KW-1185">Reference proteome</keyword>
<reference evidence="2" key="1">
    <citation type="submission" date="2021-06" db="EMBL/GenBank/DDBJ databases">
        <title>Thalassococcus sp. CAU 1522 isolated from sea sand, Republic of Korea.</title>
        <authorList>
            <person name="Kim W."/>
        </authorList>
    </citation>
    <scope>NUCLEOTIDE SEQUENCE</scope>
    <source>
        <strain evidence="2">CAU 1522</strain>
    </source>
</reference>
<feature type="domain" description="Intradiol ring-cleavage dioxygenases" evidence="1">
    <location>
        <begin position="45"/>
        <end position="163"/>
    </location>
</feature>
<dbReference type="EMBL" id="JAHRWL010000001">
    <property type="protein sequence ID" value="MBV2358532.1"/>
    <property type="molecule type" value="Genomic_DNA"/>
</dbReference>
<dbReference type="CDD" id="cd03463">
    <property type="entry name" value="3_4-PCD_alpha"/>
    <property type="match status" value="1"/>
</dbReference>
<dbReference type="Pfam" id="PF00775">
    <property type="entry name" value="Dioxygenase_C"/>
    <property type="match status" value="1"/>
</dbReference>
<dbReference type="InterPro" id="IPR000627">
    <property type="entry name" value="Intradiol_dOase_C"/>
</dbReference>
<dbReference type="PANTHER" id="PTHR33711">
    <property type="entry name" value="DIOXYGENASE, PUTATIVE (AFU_ORTHOLOGUE AFUA_2G02910)-RELATED"/>
    <property type="match status" value="1"/>
</dbReference>
<dbReference type="RefSeq" id="WP_217776387.1">
    <property type="nucleotide sequence ID" value="NZ_JAHRWL010000001.1"/>
</dbReference>
<evidence type="ECO:0000313" key="2">
    <source>
        <dbReference type="EMBL" id="MBV2358532.1"/>
    </source>
</evidence>